<feature type="compositionally biased region" description="Low complexity" evidence="4">
    <location>
        <begin position="1200"/>
        <end position="1210"/>
    </location>
</feature>
<dbReference type="PROSITE" id="PS50106">
    <property type="entry name" value="PDZ"/>
    <property type="match status" value="1"/>
</dbReference>
<dbReference type="InterPro" id="IPR002110">
    <property type="entry name" value="Ankyrin_rpt"/>
</dbReference>
<keyword evidence="2" id="KW-0040">ANK repeat</keyword>
<evidence type="ECO:0000256" key="1">
    <source>
        <dbReference type="ARBA" id="ARBA00022443"/>
    </source>
</evidence>
<dbReference type="SUPFAM" id="SSF48403">
    <property type="entry name" value="Ankyrin repeat"/>
    <property type="match status" value="1"/>
</dbReference>
<evidence type="ECO:0000313" key="7">
    <source>
        <dbReference type="EMBL" id="KAK3912334.1"/>
    </source>
</evidence>
<dbReference type="SUPFAM" id="SSF50156">
    <property type="entry name" value="PDZ domain-like"/>
    <property type="match status" value="1"/>
</dbReference>
<evidence type="ECO:0000259" key="6">
    <source>
        <dbReference type="PROSITE" id="PS50106"/>
    </source>
</evidence>
<dbReference type="SMART" id="SM00326">
    <property type="entry name" value="SH3"/>
    <property type="match status" value="1"/>
</dbReference>
<organism evidence="7 8">
    <name type="scientific">Frankliniella fusca</name>
    <dbReference type="NCBI Taxonomy" id="407009"/>
    <lineage>
        <taxon>Eukaryota</taxon>
        <taxon>Metazoa</taxon>
        <taxon>Ecdysozoa</taxon>
        <taxon>Arthropoda</taxon>
        <taxon>Hexapoda</taxon>
        <taxon>Insecta</taxon>
        <taxon>Pterygota</taxon>
        <taxon>Neoptera</taxon>
        <taxon>Paraneoptera</taxon>
        <taxon>Thysanoptera</taxon>
        <taxon>Terebrantia</taxon>
        <taxon>Thripoidea</taxon>
        <taxon>Thripidae</taxon>
        <taxon>Frankliniella</taxon>
    </lineage>
</organism>
<dbReference type="FunFam" id="3.10.20.90:FF:000029">
    <property type="entry name" value="SH3 and multiple ankyrin repeat domains protein 1"/>
    <property type="match status" value="1"/>
</dbReference>
<feature type="region of interest" description="Disordered" evidence="4">
    <location>
        <begin position="1190"/>
        <end position="1232"/>
    </location>
</feature>
<dbReference type="Gene3D" id="1.25.40.20">
    <property type="entry name" value="Ankyrin repeat-containing domain"/>
    <property type="match status" value="1"/>
</dbReference>
<feature type="region of interest" description="Disordered" evidence="4">
    <location>
        <begin position="414"/>
        <end position="442"/>
    </location>
</feature>
<feature type="compositionally biased region" description="Low complexity" evidence="4">
    <location>
        <begin position="1139"/>
        <end position="1157"/>
    </location>
</feature>
<feature type="region of interest" description="Disordered" evidence="4">
    <location>
        <begin position="942"/>
        <end position="961"/>
    </location>
</feature>
<evidence type="ECO:0000256" key="4">
    <source>
        <dbReference type="SAM" id="MobiDB-lite"/>
    </source>
</evidence>
<dbReference type="InterPro" id="IPR001452">
    <property type="entry name" value="SH3_domain"/>
</dbReference>
<keyword evidence="8" id="KW-1185">Reference proteome</keyword>
<dbReference type="EMBL" id="JAHWGI010000292">
    <property type="protein sequence ID" value="KAK3912334.1"/>
    <property type="molecule type" value="Genomic_DNA"/>
</dbReference>
<dbReference type="InterPro" id="IPR036770">
    <property type="entry name" value="Ankyrin_rpt-contain_sf"/>
</dbReference>
<keyword evidence="1 3" id="KW-0728">SH3 domain</keyword>
<feature type="compositionally biased region" description="Polar residues" evidence="4">
    <location>
        <begin position="804"/>
        <end position="815"/>
    </location>
</feature>
<feature type="compositionally biased region" description="Pro residues" evidence="4">
    <location>
        <begin position="946"/>
        <end position="960"/>
    </location>
</feature>
<dbReference type="GO" id="GO:0030160">
    <property type="term" value="F:synaptic receptor adaptor activity"/>
    <property type="evidence" value="ECO:0007669"/>
    <property type="project" value="TreeGrafter"/>
</dbReference>
<feature type="compositionally biased region" description="Low complexity" evidence="4">
    <location>
        <begin position="1296"/>
        <end position="1305"/>
    </location>
</feature>
<dbReference type="Gene3D" id="2.30.30.40">
    <property type="entry name" value="SH3 Domains"/>
    <property type="match status" value="1"/>
</dbReference>
<feature type="region of interest" description="Disordered" evidence="4">
    <location>
        <begin position="1"/>
        <end position="24"/>
    </location>
</feature>
<dbReference type="PANTHER" id="PTHR24135:SF28">
    <property type="entry name" value="LD13733P"/>
    <property type="match status" value="1"/>
</dbReference>
<feature type="domain" description="PDZ" evidence="6">
    <location>
        <begin position="587"/>
        <end position="680"/>
    </location>
</feature>
<sequence>MSDDGGGTGGGGGNPMAPAGVAGPNQTAPEDGYLLIQVHVPELNVQKCLQFPRDQLVWDVKQQCLATLPKELKESFNYGLFSPPVNGKAGKFLDEERRLGDYPFNGPIGYLELKYKRRVYKMLNLDEKQLKALHTRSNLRRLLDYVTHGQVEKITKMCSKGLDPNFHCQETGETPLTLAVGIKKPGKVLMALVNGGAILDYRTREGSTAMHRAVEKSSLEALTTLLELGASPNYKDGKGLTPLYLTVTHRTDPMLAQTLLHDRAVIGAQDLQGWQEVHQACRNGLVVHLEHLLSYGADMNAKNASGNTPLHVCAVNNQESSARMLLFRGCQRDALNYANQTPYQVAVIAGNLELAEVIQKFQSDQVVPYREPPQYNPRRRRYSDIYGTSLVTSPSTTSNLDAVLLPPSPSLSNRSVPPFSYASSSMSETSSGSSTQPSVGEDSVSIITDKSVDETSDSSGVGTATSDLSNSVSLPGTTVICLENYSSNLPGHLSIMQGDILEVTGATDCGLLEGTLRGRGSGLFPAHCVQEVMLRPGSANGSVTGSAGSTTTLCRSTVRVLGRREANNKHFATAPRQKKQLAAEPRTVVLHRSRKGFGFVLRGAKATSPLMELQPSERCPGLQYLDDVDIGGVADLAGLCKGDYLVAINGEDVSAASHEHVVSLIRRSGDLVQMTVVSASASHIATVPNSKSSMTFSCSGGSGTGTAPLTPPTRQYATLPRKLSNNSTLGRSPAPLPPRRDPRTTLSVGRARARSMVAGLEGGGEREEGLDNSTGRSSSAESIHCASGANSNTGSIAGGLNMSHAMQGNGSQPRTASIRARPTSSRITATELEELFQRQQGSGGSALMSSYFQCGMSGSTSSSQPASPARTPRVYNSVAEMKRMKGKANTRVRFSIAGISGISELHRDFHSTPDLAGRLPNGSIDHRVPKGHRSEDDVTTIINGRPPLPPPNHPPPPPPTQIVKVDLKDSNGLSKGDYINTNALMSDSNESYMSSFKPSSNAKLYASPDEIKAVRKSQSLRSPPTTPRPTLPHQMSDQGPTLVTTISIGSGACTNTTTNCNVDDANQYAQPFRCRRSLSTKERREAKSRLMANLAAANASQAGGPPIPDPDYSLSEGEGSEEDPQEVEGANFKGPTTNNEGSGNSESSSGSGSLSHSLSVDEILKVRTRLKTSKSYPNDFLLNQNGVKDVNEGTIEDGDNSSSGVSSDQDIPIGPSSLEQKQPKHSIKFQQKPAQVITSSMTLPSQRHQQQQRAAYHSQGILTRNAVSLAQLPPPLEAEADEPAAEGVFVPPPPQFGAAGAPTPTEEVFAPPPQFCDNRLVTRVRIVATTPKGIASLGGERLNSK</sequence>
<dbReference type="CDD" id="cd17091">
    <property type="entry name" value="FERM_F0_SHANK"/>
    <property type="match status" value="1"/>
</dbReference>
<dbReference type="Gene3D" id="2.30.42.10">
    <property type="match status" value="1"/>
</dbReference>
<feature type="compositionally biased region" description="Basic and acidic residues" evidence="4">
    <location>
        <begin position="924"/>
        <end position="936"/>
    </location>
</feature>
<dbReference type="PROSITE" id="PS50088">
    <property type="entry name" value="ANK_REPEAT"/>
    <property type="match status" value="3"/>
</dbReference>
<dbReference type="GO" id="GO:0045211">
    <property type="term" value="C:postsynaptic membrane"/>
    <property type="evidence" value="ECO:0007669"/>
    <property type="project" value="TreeGrafter"/>
</dbReference>
<accession>A0AAE1LB69</accession>
<dbReference type="PANTHER" id="PTHR24135">
    <property type="entry name" value="SH3 AND MULTIPLE ANKYRIN REPEAT DOMAINS PROTEIN"/>
    <property type="match status" value="1"/>
</dbReference>
<evidence type="ECO:0000259" key="5">
    <source>
        <dbReference type="PROSITE" id="PS50002"/>
    </source>
</evidence>
<dbReference type="Proteomes" id="UP001219518">
    <property type="component" value="Unassembled WGS sequence"/>
</dbReference>
<feature type="region of interest" description="Disordered" evidence="4">
    <location>
        <begin position="1279"/>
        <end position="1313"/>
    </location>
</feature>
<feature type="region of interest" description="Disordered" evidence="4">
    <location>
        <begin position="1013"/>
        <end position="1040"/>
    </location>
</feature>
<name>A0AAE1LB69_9NEOP</name>
<dbReference type="SMART" id="SM00248">
    <property type="entry name" value="ANK"/>
    <property type="match status" value="6"/>
</dbReference>
<feature type="repeat" description="ANK" evidence="2">
    <location>
        <begin position="205"/>
        <end position="237"/>
    </location>
</feature>
<dbReference type="SMART" id="SM00228">
    <property type="entry name" value="PDZ"/>
    <property type="match status" value="1"/>
</dbReference>
<dbReference type="GO" id="GO:0014069">
    <property type="term" value="C:postsynaptic density"/>
    <property type="evidence" value="ECO:0007669"/>
    <property type="project" value="TreeGrafter"/>
</dbReference>
<dbReference type="InterPro" id="IPR001478">
    <property type="entry name" value="PDZ"/>
</dbReference>
<dbReference type="Pfam" id="PF00595">
    <property type="entry name" value="PDZ"/>
    <property type="match status" value="1"/>
</dbReference>
<dbReference type="InterPro" id="IPR036034">
    <property type="entry name" value="PDZ_sf"/>
</dbReference>
<dbReference type="FunFam" id="2.30.42.10:FF:000018">
    <property type="entry name" value="SH3 and multiple ankyrin repeat domains protein 2"/>
    <property type="match status" value="1"/>
</dbReference>
<protein>
    <submittedName>
        <fullName evidence="7">SH3 and multiple ankyrin repeat domains protein 3</fullName>
    </submittedName>
</protein>
<dbReference type="GO" id="GO:0043197">
    <property type="term" value="C:dendritic spine"/>
    <property type="evidence" value="ECO:0007669"/>
    <property type="project" value="TreeGrafter"/>
</dbReference>
<evidence type="ECO:0000313" key="8">
    <source>
        <dbReference type="Proteomes" id="UP001219518"/>
    </source>
</evidence>
<reference evidence="7" key="2">
    <citation type="journal article" date="2023" name="BMC Genomics">
        <title>Pest status, molecular evolution, and epigenetic factors derived from the genome assembly of Frankliniella fusca, a thysanopteran phytovirus vector.</title>
        <authorList>
            <person name="Catto M.A."/>
            <person name="Labadie P.E."/>
            <person name="Jacobson A.L."/>
            <person name="Kennedy G.G."/>
            <person name="Srinivasan R."/>
            <person name="Hunt B.G."/>
        </authorList>
    </citation>
    <scope>NUCLEOTIDE SEQUENCE</scope>
    <source>
        <strain evidence="7">PL_HMW_Pooled</strain>
    </source>
</reference>
<dbReference type="FunFam" id="1.25.40.20:FF:000715">
    <property type="entry name" value="SH3 and multiple ankyrin repeat domains protein"/>
    <property type="match status" value="1"/>
</dbReference>
<dbReference type="Gene3D" id="3.10.20.90">
    <property type="entry name" value="Phosphatidylinositol 3-kinase Catalytic Subunit, Chain A, domain 1"/>
    <property type="match status" value="1"/>
</dbReference>
<dbReference type="SUPFAM" id="SSF50044">
    <property type="entry name" value="SH3-domain"/>
    <property type="match status" value="1"/>
</dbReference>
<feature type="compositionally biased region" description="Low complexity" evidence="4">
    <location>
        <begin position="15"/>
        <end position="24"/>
    </location>
</feature>
<feature type="compositionally biased region" description="Gly residues" evidence="4">
    <location>
        <begin position="1"/>
        <end position="14"/>
    </location>
</feature>
<feature type="compositionally biased region" description="Polar residues" evidence="4">
    <location>
        <begin position="771"/>
        <end position="781"/>
    </location>
</feature>
<feature type="repeat" description="ANK" evidence="2">
    <location>
        <begin position="272"/>
        <end position="304"/>
    </location>
</feature>
<dbReference type="PROSITE" id="PS50002">
    <property type="entry name" value="SH3"/>
    <property type="match status" value="1"/>
</dbReference>
<gene>
    <name evidence="7" type="ORF">KUF71_021904</name>
</gene>
<proteinExistence type="predicted"/>
<dbReference type="PROSITE" id="PS50297">
    <property type="entry name" value="ANK_REP_REGION"/>
    <property type="match status" value="3"/>
</dbReference>
<feature type="region of interest" description="Disordered" evidence="4">
    <location>
        <begin position="698"/>
        <end position="824"/>
    </location>
</feature>
<evidence type="ECO:0000256" key="2">
    <source>
        <dbReference type="PROSITE-ProRule" id="PRU00023"/>
    </source>
</evidence>
<feature type="region of interest" description="Disordered" evidence="4">
    <location>
        <begin position="1097"/>
        <end position="1157"/>
    </location>
</feature>
<comment type="caution">
    <text evidence="7">The sequence shown here is derived from an EMBL/GenBank/DDBJ whole genome shotgun (WGS) entry which is preliminary data.</text>
</comment>
<feature type="domain" description="SH3" evidence="5">
    <location>
        <begin position="474"/>
        <end position="534"/>
    </location>
</feature>
<feature type="region of interest" description="Disordered" evidence="4">
    <location>
        <begin position="913"/>
        <end position="936"/>
    </location>
</feature>
<feature type="repeat" description="ANK" evidence="2">
    <location>
        <begin position="305"/>
        <end position="337"/>
    </location>
</feature>
<evidence type="ECO:0000256" key="3">
    <source>
        <dbReference type="PROSITE-ProRule" id="PRU00192"/>
    </source>
</evidence>
<dbReference type="InterPro" id="IPR051569">
    <property type="entry name" value="SHANK"/>
</dbReference>
<feature type="compositionally biased region" description="Low complexity" evidence="4">
    <location>
        <begin position="420"/>
        <end position="438"/>
    </location>
</feature>
<dbReference type="InterPro" id="IPR036028">
    <property type="entry name" value="SH3-like_dom_sf"/>
</dbReference>
<dbReference type="Pfam" id="PF12796">
    <property type="entry name" value="Ank_2"/>
    <property type="match status" value="2"/>
</dbReference>
<reference evidence="7" key="1">
    <citation type="submission" date="2021-07" db="EMBL/GenBank/DDBJ databases">
        <authorList>
            <person name="Catto M.A."/>
            <person name="Jacobson A."/>
            <person name="Kennedy G."/>
            <person name="Labadie P."/>
            <person name="Hunt B.G."/>
            <person name="Srinivasan R."/>
        </authorList>
    </citation>
    <scope>NUCLEOTIDE SEQUENCE</scope>
    <source>
        <strain evidence="7">PL_HMW_Pooled</strain>
        <tissue evidence="7">Head</tissue>
    </source>
</reference>
<dbReference type="GO" id="GO:0035255">
    <property type="term" value="F:ionotropic glutamate receptor binding"/>
    <property type="evidence" value="ECO:0007669"/>
    <property type="project" value="TreeGrafter"/>
</dbReference>
<dbReference type="CDD" id="cd06746">
    <property type="entry name" value="PDZ_SHANK1_3-like"/>
    <property type="match status" value="1"/>
</dbReference>